<comment type="caution">
    <text evidence="2">The sequence shown here is derived from an EMBL/GenBank/DDBJ whole genome shotgun (WGS) entry which is preliminary data.</text>
</comment>
<evidence type="ECO:0000313" key="2">
    <source>
        <dbReference type="EMBL" id="GJE67422.1"/>
    </source>
</evidence>
<name>A0ABQ4UKT6_9HYPH</name>
<dbReference type="RefSeq" id="WP_238228301.1">
    <property type="nucleotide sequence ID" value="NZ_BAAADH010000017.1"/>
</dbReference>
<protein>
    <submittedName>
        <fullName evidence="2">Purine ribonucleoside efflux pump NepI</fullName>
    </submittedName>
</protein>
<keyword evidence="1" id="KW-0812">Transmembrane</keyword>
<keyword evidence="1" id="KW-0472">Membrane</keyword>
<dbReference type="Proteomes" id="UP001055039">
    <property type="component" value="Unassembled WGS sequence"/>
</dbReference>
<keyword evidence="1" id="KW-1133">Transmembrane helix</keyword>
<gene>
    <name evidence="2" type="primary">nepI</name>
    <name evidence="2" type="ORF">LNAOJCKE_4653</name>
</gene>
<dbReference type="EMBL" id="BPRC01000027">
    <property type="protein sequence ID" value="GJE67422.1"/>
    <property type="molecule type" value="Genomic_DNA"/>
</dbReference>
<feature type="transmembrane region" description="Helical" evidence="1">
    <location>
        <begin position="48"/>
        <end position="69"/>
    </location>
</feature>
<organism evidence="2 3">
    <name type="scientific">Methylorubrum aminovorans</name>
    <dbReference type="NCBI Taxonomy" id="269069"/>
    <lineage>
        <taxon>Bacteria</taxon>
        <taxon>Pseudomonadati</taxon>
        <taxon>Pseudomonadota</taxon>
        <taxon>Alphaproteobacteria</taxon>
        <taxon>Hyphomicrobiales</taxon>
        <taxon>Methylobacteriaceae</taxon>
        <taxon>Methylorubrum</taxon>
    </lineage>
</organism>
<reference evidence="2" key="1">
    <citation type="journal article" date="2021" name="Front. Microbiol.">
        <title>Comprehensive Comparative Genomics and Phenotyping of Methylobacterium Species.</title>
        <authorList>
            <person name="Alessa O."/>
            <person name="Ogura Y."/>
            <person name="Fujitani Y."/>
            <person name="Takami H."/>
            <person name="Hayashi T."/>
            <person name="Sahin N."/>
            <person name="Tani A."/>
        </authorList>
    </citation>
    <scope>NUCLEOTIDE SEQUENCE</scope>
    <source>
        <strain evidence="2">NBRC 15686</strain>
    </source>
</reference>
<keyword evidence="3" id="KW-1185">Reference proteome</keyword>
<sequence>MPVGWSTWVAQNVLDDAKSAGGLQVATVQVANTVGAGLGGLVLDIGGAAAPVVAAGALLGLTGLIVSALEVGYQPVREPDQLDVALALTLRKRYADEG</sequence>
<evidence type="ECO:0000313" key="3">
    <source>
        <dbReference type="Proteomes" id="UP001055039"/>
    </source>
</evidence>
<accession>A0ABQ4UKT6</accession>
<evidence type="ECO:0000256" key="1">
    <source>
        <dbReference type="SAM" id="Phobius"/>
    </source>
</evidence>
<proteinExistence type="predicted"/>
<reference evidence="2" key="2">
    <citation type="submission" date="2021-08" db="EMBL/GenBank/DDBJ databases">
        <authorList>
            <person name="Tani A."/>
            <person name="Ola A."/>
            <person name="Ogura Y."/>
            <person name="Katsura K."/>
            <person name="Hayashi T."/>
        </authorList>
    </citation>
    <scope>NUCLEOTIDE SEQUENCE</scope>
    <source>
        <strain evidence="2">NBRC 15686</strain>
    </source>
</reference>